<dbReference type="PANTHER" id="PTHR36617:SF16">
    <property type="entry name" value="OS04G0516500 PROTEIN"/>
    <property type="match status" value="1"/>
</dbReference>
<dbReference type="EMBL" id="CP136898">
    <property type="protein sequence ID" value="WOL19582.1"/>
    <property type="molecule type" value="Genomic_DNA"/>
</dbReference>
<dbReference type="Proteomes" id="UP001327560">
    <property type="component" value="Chromosome 9"/>
</dbReference>
<evidence type="ECO:0000259" key="1">
    <source>
        <dbReference type="Pfam" id="PF13966"/>
    </source>
</evidence>
<feature type="domain" description="Reverse transcriptase zinc-binding" evidence="1">
    <location>
        <begin position="171"/>
        <end position="255"/>
    </location>
</feature>
<accession>A0AAQ3L5F7</accession>
<dbReference type="PANTHER" id="PTHR36617">
    <property type="entry name" value="PROTEIN, PUTATIVE-RELATED"/>
    <property type="match status" value="1"/>
</dbReference>
<sequence>MSEVFEVINASKSFKSPGPDGITMEFYKNFWPFIGSQCCTPGYVHFIGLADRHGLSPIWKGICNLFEMFGISLICQAGEISSFQFWLDPWFTGERLCNRYPALFSAALNPNISIEEARIRAPSSESIGWSIQFRYLVPSNLLSRLSDDLTPFLYCSGSDSYEWRWTRDEIFSTSSLYRILSFRGVGDCRVPFLWQNNFPPALSLNNWLIEKDRLPTRDRLIKHNVNVPASCPLCSNGDESHSHLFRDCEYTTQGWNMVVHLRQTCNINGRRIHDSKGMSRFFASVRDPDVLIADAKLVNHNGLPDGWNVRFSSYVPADQVSMLGSDLVTSFRIVASVPKAGVFSYLIVTFGFSL</sequence>
<reference evidence="2 3" key="1">
    <citation type="submission" date="2023-10" db="EMBL/GenBank/DDBJ databases">
        <title>Chromosome-scale genome assembly provides insights into flower coloration mechanisms of Canna indica.</title>
        <authorList>
            <person name="Li C."/>
        </authorList>
    </citation>
    <scope>NUCLEOTIDE SEQUENCE [LARGE SCALE GENOMIC DNA]</scope>
    <source>
        <tissue evidence="2">Flower</tissue>
    </source>
</reference>
<dbReference type="AlphaFoldDB" id="A0AAQ3L5F7"/>
<keyword evidence="3" id="KW-1185">Reference proteome</keyword>
<organism evidence="2 3">
    <name type="scientific">Canna indica</name>
    <name type="common">Indian-shot</name>
    <dbReference type="NCBI Taxonomy" id="4628"/>
    <lineage>
        <taxon>Eukaryota</taxon>
        <taxon>Viridiplantae</taxon>
        <taxon>Streptophyta</taxon>
        <taxon>Embryophyta</taxon>
        <taxon>Tracheophyta</taxon>
        <taxon>Spermatophyta</taxon>
        <taxon>Magnoliopsida</taxon>
        <taxon>Liliopsida</taxon>
        <taxon>Zingiberales</taxon>
        <taxon>Cannaceae</taxon>
        <taxon>Canna</taxon>
    </lineage>
</organism>
<evidence type="ECO:0000313" key="2">
    <source>
        <dbReference type="EMBL" id="WOL19582.1"/>
    </source>
</evidence>
<name>A0AAQ3L5F7_9LILI</name>
<dbReference type="Pfam" id="PF13966">
    <property type="entry name" value="zf-RVT"/>
    <property type="match status" value="1"/>
</dbReference>
<proteinExistence type="predicted"/>
<gene>
    <name evidence="2" type="ORF">Cni_G28384</name>
</gene>
<protein>
    <recommendedName>
        <fullName evidence="1">Reverse transcriptase zinc-binding domain-containing protein</fullName>
    </recommendedName>
</protein>
<dbReference type="InterPro" id="IPR026960">
    <property type="entry name" value="RVT-Znf"/>
</dbReference>
<evidence type="ECO:0000313" key="3">
    <source>
        <dbReference type="Proteomes" id="UP001327560"/>
    </source>
</evidence>